<dbReference type="CDD" id="cd06848">
    <property type="entry name" value="GCS_H"/>
    <property type="match status" value="1"/>
</dbReference>
<dbReference type="EMBL" id="LT629701">
    <property type="protein sequence ID" value="SDM91477.1"/>
    <property type="molecule type" value="Genomic_DNA"/>
</dbReference>
<dbReference type="Gene3D" id="2.40.50.100">
    <property type="match status" value="1"/>
</dbReference>
<sequence>MTQNHVPMELDYTYDHGWIAYESWPVTVGITPVATAFLGCVERVQLPRPGSYVTAGLSCGEFESRQLSRPLYAPVSGEVVEVNTDVLLNPWLVGRDPYQAGWLFKVRLTEWPEHALSPAEYSQLTEAEPEYDRGPVVGLPQ</sequence>
<dbReference type="PANTHER" id="PTHR11715:SF3">
    <property type="entry name" value="GLYCINE CLEAVAGE SYSTEM H PROTEIN-RELATED"/>
    <property type="match status" value="1"/>
</dbReference>
<dbReference type="InterPro" id="IPR033753">
    <property type="entry name" value="GCV_H/Fam206"/>
</dbReference>
<reference evidence="2 3" key="1">
    <citation type="submission" date="2016-10" db="EMBL/GenBank/DDBJ databases">
        <authorList>
            <person name="de Groot N.N."/>
        </authorList>
    </citation>
    <scope>NUCLEOTIDE SEQUENCE [LARGE SCALE GENOMIC DNA]</scope>
    <source>
        <strain evidence="2 3">DSM 44149</strain>
    </source>
</reference>
<dbReference type="PANTHER" id="PTHR11715">
    <property type="entry name" value="GLYCINE CLEAVAGE SYSTEM H PROTEIN"/>
    <property type="match status" value="1"/>
</dbReference>
<protein>
    <submittedName>
        <fullName evidence="2">Glycine cleavage system H protein</fullName>
    </submittedName>
</protein>
<name>A0A1G9X442_ALLAB</name>
<keyword evidence="3" id="KW-1185">Reference proteome</keyword>
<dbReference type="Pfam" id="PF01597">
    <property type="entry name" value="GCV_H"/>
    <property type="match status" value="1"/>
</dbReference>
<dbReference type="GO" id="GO:0005960">
    <property type="term" value="C:glycine cleavage complex"/>
    <property type="evidence" value="ECO:0007669"/>
    <property type="project" value="InterPro"/>
</dbReference>
<evidence type="ECO:0000313" key="3">
    <source>
        <dbReference type="Proteomes" id="UP000183376"/>
    </source>
</evidence>
<dbReference type="GO" id="GO:0009249">
    <property type="term" value="P:protein lipoylation"/>
    <property type="evidence" value="ECO:0007669"/>
    <property type="project" value="TreeGrafter"/>
</dbReference>
<dbReference type="Proteomes" id="UP000183376">
    <property type="component" value="Chromosome I"/>
</dbReference>
<dbReference type="SUPFAM" id="SSF51230">
    <property type="entry name" value="Single hybrid motif"/>
    <property type="match status" value="1"/>
</dbReference>
<dbReference type="InterPro" id="IPR011053">
    <property type="entry name" value="Single_hybrid_motif"/>
</dbReference>
<dbReference type="STRING" id="211114.SAMN04489726_3976"/>
<dbReference type="GO" id="GO:0005829">
    <property type="term" value="C:cytosol"/>
    <property type="evidence" value="ECO:0007669"/>
    <property type="project" value="TreeGrafter"/>
</dbReference>
<dbReference type="InterPro" id="IPR002930">
    <property type="entry name" value="GCV_H"/>
</dbReference>
<gene>
    <name evidence="2" type="ORF">SAMN04489726_3976</name>
</gene>
<evidence type="ECO:0000313" key="2">
    <source>
        <dbReference type="EMBL" id="SDM91477.1"/>
    </source>
</evidence>
<keyword evidence="1" id="KW-0450">Lipoyl</keyword>
<organism evidence="2 3">
    <name type="scientific">Allokutzneria albata</name>
    <name type="common">Kibdelosporangium albatum</name>
    <dbReference type="NCBI Taxonomy" id="211114"/>
    <lineage>
        <taxon>Bacteria</taxon>
        <taxon>Bacillati</taxon>
        <taxon>Actinomycetota</taxon>
        <taxon>Actinomycetes</taxon>
        <taxon>Pseudonocardiales</taxon>
        <taxon>Pseudonocardiaceae</taxon>
        <taxon>Allokutzneria</taxon>
    </lineage>
</organism>
<dbReference type="RefSeq" id="WP_211256741.1">
    <property type="nucleotide sequence ID" value="NZ_JOEF01000016.1"/>
</dbReference>
<dbReference type="AlphaFoldDB" id="A0A1G9X442"/>
<evidence type="ECO:0000256" key="1">
    <source>
        <dbReference type="ARBA" id="ARBA00022823"/>
    </source>
</evidence>
<accession>A0A1G9X442</accession>
<dbReference type="eggNOG" id="COG0509">
    <property type="taxonomic scope" value="Bacteria"/>
</dbReference>
<proteinExistence type="predicted"/>
<dbReference type="GO" id="GO:0019464">
    <property type="term" value="P:glycine decarboxylation via glycine cleavage system"/>
    <property type="evidence" value="ECO:0007669"/>
    <property type="project" value="InterPro"/>
</dbReference>